<evidence type="ECO:0000256" key="11">
    <source>
        <dbReference type="ARBA" id="ARBA00048679"/>
    </source>
</evidence>
<keyword evidence="7 12" id="KW-0067">ATP-binding</keyword>
<keyword evidence="8" id="KW-1015">Disulfide bond</keyword>
<evidence type="ECO:0000256" key="12">
    <source>
        <dbReference type="PROSITE-ProRule" id="PRU10141"/>
    </source>
</evidence>
<dbReference type="FunFam" id="2.60.120.430:FF:000003">
    <property type="entry name" value="FERONIA receptor-like kinase"/>
    <property type="match status" value="1"/>
</dbReference>
<dbReference type="PANTHER" id="PTHR27006">
    <property type="entry name" value="PROMASTIGOTE SURFACE ANTIGEN PROTEIN PSA"/>
    <property type="match status" value="1"/>
</dbReference>
<keyword evidence="5 12" id="KW-0547">Nucleotide-binding</keyword>
<evidence type="ECO:0000256" key="1">
    <source>
        <dbReference type="ARBA" id="ARBA00012513"/>
    </source>
</evidence>
<dbReference type="InterPro" id="IPR017441">
    <property type="entry name" value="Protein_kinase_ATP_BS"/>
</dbReference>
<evidence type="ECO:0000256" key="7">
    <source>
        <dbReference type="ARBA" id="ARBA00022840"/>
    </source>
</evidence>
<evidence type="ECO:0000256" key="9">
    <source>
        <dbReference type="ARBA" id="ARBA00023180"/>
    </source>
</evidence>
<dbReference type="EMBL" id="JACGWN010000005">
    <property type="protein sequence ID" value="KAL0450451.1"/>
    <property type="molecule type" value="Genomic_DNA"/>
</dbReference>
<comment type="caution">
    <text evidence="16">The sequence shown here is derived from an EMBL/GenBank/DDBJ whole genome shotgun (WGS) entry which is preliminary data.</text>
</comment>
<dbReference type="InterPro" id="IPR001245">
    <property type="entry name" value="Ser-Thr/Tyr_kinase_cat_dom"/>
</dbReference>
<reference evidence="16" key="1">
    <citation type="submission" date="2020-06" db="EMBL/GenBank/DDBJ databases">
        <authorList>
            <person name="Li T."/>
            <person name="Hu X."/>
            <person name="Zhang T."/>
            <person name="Song X."/>
            <person name="Zhang H."/>
            <person name="Dai N."/>
            <person name="Sheng W."/>
            <person name="Hou X."/>
            <person name="Wei L."/>
        </authorList>
    </citation>
    <scope>NUCLEOTIDE SEQUENCE</scope>
    <source>
        <strain evidence="16">KEN1</strain>
        <tissue evidence="16">Leaf</tissue>
    </source>
</reference>
<dbReference type="SUPFAM" id="SSF56112">
    <property type="entry name" value="Protein kinase-like (PK-like)"/>
    <property type="match status" value="3"/>
</dbReference>
<dbReference type="GO" id="GO:0005524">
    <property type="term" value="F:ATP binding"/>
    <property type="evidence" value="ECO:0007669"/>
    <property type="project" value="UniProtKB-UniRule"/>
</dbReference>
<keyword evidence="9" id="KW-0325">Glycoprotein</keyword>
<evidence type="ECO:0000256" key="13">
    <source>
        <dbReference type="SAM" id="MobiDB-lite"/>
    </source>
</evidence>
<dbReference type="Pfam" id="PF07714">
    <property type="entry name" value="PK_Tyr_Ser-Thr"/>
    <property type="match status" value="2"/>
</dbReference>
<dbReference type="SMART" id="SM00220">
    <property type="entry name" value="S_TKc"/>
    <property type="match status" value="2"/>
</dbReference>
<evidence type="ECO:0000256" key="8">
    <source>
        <dbReference type="ARBA" id="ARBA00023157"/>
    </source>
</evidence>
<evidence type="ECO:0000256" key="14">
    <source>
        <dbReference type="SAM" id="SignalP"/>
    </source>
</evidence>
<evidence type="ECO:0000256" key="6">
    <source>
        <dbReference type="ARBA" id="ARBA00022777"/>
    </source>
</evidence>
<evidence type="ECO:0000259" key="15">
    <source>
        <dbReference type="PROSITE" id="PS50011"/>
    </source>
</evidence>
<evidence type="ECO:0000256" key="4">
    <source>
        <dbReference type="ARBA" id="ARBA00022729"/>
    </source>
</evidence>
<dbReference type="PANTHER" id="PTHR27006:SF606">
    <property type="entry name" value="INTERLEUKIN-1 RECEPTOR-ASSOCIATED KINASE 4"/>
    <property type="match status" value="1"/>
</dbReference>
<dbReference type="PROSITE" id="PS00107">
    <property type="entry name" value="PROTEIN_KINASE_ATP"/>
    <property type="match status" value="1"/>
</dbReference>
<evidence type="ECO:0000256" key="10">
    <source>
        <dbReference type="ARBA" id="ARBA00047899"/>
    </source>
</evidence>
<keyword evidence="16" id="KW-0675">Receptor</keyword>
<dbReference type="InterPro" id="IPR011009">
    <property type="entry name" value="Kinase-like_dom_sf"/>
</dbReference>
<name>A0AAW2XBS5_9LAMI</name>
<feature type="domain" description="Protein kinase" evidence="15">
    <location>
        <begin position="1021"/>
        <end position="1249"/>
    </location>
</feature>
<gene>
    <name evidence="16" type="ORF">Slati_1601500</name>
</gene>
<reference evidence="16" key="2">
    <citation type="journal article" date="2024" name="Plant">
        <title>Genomic evolution and insights into agronomic trait innovations of Sesamum species.</title>
        <authorList>
            <person name="Miao H."/>
            <person name="Wang L."/>
            <person name="Qu L."/>
            <person name="Liu H."/>
            <person name="Sun Y."/>
            <person name="Le M."/>
            <person name="Wang Q."/>
            <person name="Wei S."/>
            <person name="Zheng Y."/>
            <person name="Lin W."/>
            <person name="Duan Y."/>
            <person name="Cao H."/>
            <person name="Xiong S."/>
            <person name="Wang X."/>
            <person name="Wei L."/>
            <person name="Li C."/>
            <person name="Ma Q."/>
            <person name="Ju M."/>
            <person name="Zhao R."/>
            <person name="Li G."/>
            <person name="Mu C."/>
            <person name="Tian Q."/>
            <person name="Mei H."/>
            <person name="Zhang T."/>
            <person name="Gao T."/>
            <person name="Zhang H."/>
        </authorList>
    </citation>
    <scope>NUCLEOTIDE SEQUENCE</scope>
    <source>
        <strain evidence="16">KEN1</strain>
    </source>
</reference>
<keyword evidence="3" id="KW-0808">Transferase</keyword>
<dbReference type="Gene3D" id="3.30.200.20">
    <property type="entry name" value="Phosphorylase Kinase, domain 1"/>
    <property type="match status" value="2"/>
</dbReference>
<dbReference type="GO" id="GO:0004674">
    <property type="term" value="F:protein serine/threonine kinase activity"/>
    <property type="evidence" value="ECO:0007669"/>
    <property type="project" value="UniProtKB-KW"/>
</dbReference>
<feature type="domain" description="Protein kinase" evidence="15">
    <location>
        <begin position="410"/>
        <end position="713"/>
    </location>
</feature>
<evidence type="ECO:0000256" key="2">
    <source>
        <dbReference type="ARBA" id="ARBA00022527"/>
    </source>
</evidence>
<organism evidence="16">
    <name type="scientific">Sesamum latifolium</name>
    <dbReference type="NCBI Taxonomy" id="2727402"/>
    <lineage>
        <taxon>Eukaryota</taxon>
        <taxon>Viridiplantae</taxon>
        <taxon>Streptophyta</taxon>
        <taxon>Embryophyta</taxon>
        <taxon>Tracheophyta</taxon>
        <taxon>Spermatophyta</taxon>
        <taxon>Magnoliopsida</taxon>
        <taxon>eudicotyledons</taxon>
        <taxon>Gunneridae</taxon>
        <taxon>Pentapetalae</taxon>
        <taxon>asterids</taxon>
        <taxon>lamiids</taxon>
        <taxon>Lamiales</taxon>
        <taxon>Pedaliaceae</taxon>
        <taxon>Sesamum</taxon>
    </lineage>
</organism>
<evidence type="ECO:0000313" key="16">
    <source>
        <dbReference type="EMBL" id="KAL0450451.1"/>
    </source>
</evidence>
<comment type="catalytic activity">
    <reaction evidence="10">
        <text>L-threonyl-[protein] + ATP = O-phospho-L-threonyl-[protein] + ADP + H(+)</text>
        <dbReference type="Rhea" id="RHEA:46608"/>
        <dbReference type="Rhea" id="RHEA-COMP:11060"/>
        <dbReference type="Rhea" id="RHEA-COMP:11605"/>
        <dbReference type="ChEBI" id="CHEBI:15378"/>
        <dbReference type="ChEBI" id="CHEBI:30013"/>
        <dbReference type="ChEBI" id="CHEBI:30616"/>
        <dbReference type="ChEBI" id="CHEBI:61977"/>
        <dbReference type="ChEBI" id="CHEBI:456216"/>
        <dbReference type="EC" id="2.7.11.1"/>
    </reaction>
</comment>
<dbReference type="EC" id="2.7.11.1" evidence="1"/>
<dbReference type="Gene3D" id="1.10.510.10">
    <property type="entry name" value="Transferase(Phosphotransferase) domain 1"/>
    <property type="match status" value="3"/>
</dbReference>
<proteinExistence type="predicted"/>
<protein>
    <recommendedName>
        <fullName evidence="1">non-specific serine/threonine protein kinase</fullName>
        <ecNumber evidence="1">2.7.11.1</ecNumber>
    </recommendedName>
</protein>
<dbReference type="InterPro" id="IPR008271">
    <property type="entry name" value="Ser/Thr_kinase_AS"/>
</dbReference>
<dbReference type="InterPro" id="IPR000719">
    <property type="entry name" value="Prot_kinase_dom"/>
</dbReference>
<evidence type="ECO:0000256" key="3">
    <source>
        <dbReference type="ARBA" id="ARBA00022679"/>
    </source>
</evidence>
<dbReference type="Gene3D" id="2.60.120.430">
    <property type="entry name" value="Galactose-binding lectin"/>
    <property type="match status" value="1"/>
</dbReference>
<dbReference type="PROSITE" id="PS00108">
    <property type="entry name" value="PROTEIN_KINASE_ST"/>
    <property type="match status" value="1"/>
</dbReference>
<sequence>MNLHTVSIALLLLCFLNTYISTTDIPTYITGDISINSGSVGTSSALNGREWVGDIKPKLPSFLQLKGSSTTSTAVHKLISADAVPQNTARISLSQFSYAFLLNPGQKIIRLHFNPSPYRGFKGLRDFFTVEAGPFTLLSNFSASLTADALGLKSFAKEFCLNIRENEQLMLTFSPATSPSRDSTYAFINGIEIISVPAGLSYFDGGDTGIQVVGQKSLVHVDHNTALEIVHRLSIKPNPVLSAGDFDGVFPTWATKKANKSRNDTWKVPVDVGFRYLIRLHFSEVGLKIAGNDEVVFEYDELIDGRGLLAGIEVFKLSNPDNNLASSNPLPPQQDPPSWIIQTLLLVVGRRNAMTTFAVTMILLVNIIVHKLPEIWEACSSEEKNNPSDRAERLCCRFSLAEIQLATRNFNDALLIGRGGFGKVYKGLIDKGHNTVAVKRLKLASRQGAHEFLTEIETLSELRHVNLVSLIGYCNERGEMILVYVYMAGGTLSDHLYRLQRKSNDCPSLTWKQRLNICIGAGRGLDYLHTGHGIIHRDVKSSNILLDENLVAKVSDFGLAKQENRNTSESHISTKVKGTKGYLDAHYMSTALDLMLPEDEQILTKWAQENISNGKVDEIVDSSLRGEISESSLRAFVEESKQPLELNEISSFSVDIGPHDDKIDQFVKTGQLTMASTDVQNLTPPRNEQANSKVVNAELPSGRIATTYKPPRLWAWDAFWKRFKPSKKKELLLSELCKESIELAKFDWSTVAAATNHFSSSQLVGEGRYGAVYKAILPSGQAVAVKRPSSSSILTLKEFNTEIFFLHNIMHRNIIKLLGYCIRREEKLLIYEFMENRRLNTFIDGGQCHLLQWPVRFNIIFGIARGLSYLHQDSGMRIVHRDIKTRSILLDMEMNPKISDFAFARTLPDNQSELKTTQVVGTHGYRSPECARYGKFSFKSDVYSFGITVLEIVSGRRHNQHTPNQEPFVLLDFAWKLWNEGKALDLVDESLTGAFAVEEALRCIQVGLLCTQDEPNHRPEMYSVIKMLEGEELVVEPQKPPPPASLLHGEATFMTQSQDGAPREYLPWPVRFNIIMGIAQGLLYLHQDSGLRIIHKDIKASNILLDAEMNPKISDFGYARTLADHQTESETTCIAGTFGYLPPEYAIHGTFSFKMDVYSFGITVLEIVSGRRNYCYTLNQDRVAILHYAWVLRNEEKAVDLVDESLGGAFAVEEALRCIQVGLLCTQDEPYHRPEMHSVIKMLEGEELILEPHPPASLVHDDAASGSSDATFEYDDTLER</sequence>
<dbReference type="PROSITE" id="PS50011">
    <property type="entry name" value="PROTEIN_KINASE_DOM"/>
    <property type="match status" value="3"/>
</dbReference>
<feature type="domain" description="Protein kinase" evidence="15">
    <location>
        <begin position="758"/>
        <end position="1034"/>
    </location>
</feature>
<keyword evidence="4 14" id="KW-0732">Signal</keyword>
<accession>A0AAW2XBS5</accession>
<keyword evidence="6 16" id="KW-0418">Kinase</keyword>
<keyword evidence="2" id="KW-0723">Serine/threonine-protein kinase</keyword>
<dbReference type="FunFam" id="3.30.200.20:FF:000466">
    <property type="entry name" value="Putative LRR receptor-like serine/threonine-protein kinase"/>
    <property type="match status" value="1"/>
</dbReference>
<dbReference type="FunFam" id="1.10.510.10:FF:000060">
    <property type="entry name" value="G-type lectin S-receptor-like serine/threonine-protein kinase"/>
    <property type="match status" value="2"/>
</dbReference>
<feature type="signal peptide" evidence="14">
    <location>
        <begin position="1"/>
        <end position="22"/>
    </location>
</feature>
<comment type="catalytic activity">
    <reaction evidence="11">
        <text>L-seryl-[protein] + ATP = O-phospho-L-seryl-[protein] + ADP + H(+)</text>
        <dbReference type="Rhea" id="RHEA:17989"/>
        <dbReference type="Rhea" id="RHEA-COMP:9863"/>
        <dbReference type="Rhea" id="RHEA-COMP:11604"/>
        <dbReference type="ChEBI" id="CHEBI:15378"/>
        <dbReference type="ChEBI" id="CHEBI:29999"/>
        <dbReference type="ChEBI" id="CHEBI:30616"/>
        <dbReference type="ChEBI" id="CHEBI:83421"/>
        <dbReference type="ChEBI" id="CHEBI:456216"/>
        <dbReference type="EC" id="2.7.11.1"/>
    </reaction>
</comment>
<feature type="region of interest" description="Disordered" evidence="13">
    <location>
        <begin position="1260"/>
        <end position="1280"/>
    </location>
</feature>
<dbReference type="AlphaFoldDB" id="A0AAW2XBS5"/>
<evidence type="ECO:0000256" key="5">
    <source>
        <dbReference type="ARBA" id="ARBA00022741"/>
    </source>
</evidence>
<dbReference type="FunFam" id="3.30.200.20:FF:000039">
    <property type="entry name" value="receptor-like protein kinase FERONIA"/>
    <property type="match status" value="1"/>
</dbReference>
<feature type="chain" id="PRO_5043822812" description="non-specific serine/threonine protein kinase" evidence="14">
    <location>
        <begin position="23"/>
        <end position="1280"/>
    </location>
</feature>
<dbReference type="Pfam" id="PF00069">
    <property type="entry name" value="Pkinase"/>
    <property type="match status" value="1"/>
</dbReference>
<feature type="binding site" evidence="12">
    <location>
        <position position="786"/>
    </location>
    <ligand>
        <name>ATP</name>
        <dbReference type="ChEBI" id="CHEBI:30616"/>
    </ligand>
</feature>